<dbReference type="InterPro" id="IPR002197">
    <property type="entry name" value="HTH_Fis"/>
</dbReference>
<feature type="domain" description="Sigma-54 factor interaction" evidence="6">
    <location>
        <begin position="124"/>
        <end position="352"/>
    </location>
</feature>
<dbReference type="PROSITE" id="PS00675">
    <property type="entry name" value="SIGMA54_INTERACT_1"/>
    <property type="match status" value="1"/>
</dbReference>
<protein>
    <recommendedName>
        <fullName evidence="6">Sigma-54 factor interaction domain-containing protein</fullName>
    </recommendedName>
</protein>
<dbReference type="InterPro" id="IPR025944">
    <property type="entry name" value="Sigma_54_int_dom_CS"/>
</dbReference>
<gene>
    <name evidence="7" type="ORF">F992_02292</name>
</gene>
<keyword evidence="2" id="KW-0067">ATP-binding</keyword>
<evidence type="ECO:0000259" key="6">
    <source>
        <dbReference type="PROSITE" id="PS50045"/>
    </source>
</evidence>
<keyword evidence="4" id="KW-0238">DNA-binding</keyword>
<dbReference type="Pfam" id="PF00158">
    <property type="entry name" value="Sigma54_activat"/>
    <property type="match status" value="1"/>
</dbReference>
<dbReference type="RefSeq" id="WP_004662745.1">
    <property type="nucleotide sequence ID" value="NZ_BMDV01000001.1"/>
</dbReference>
<keyword evidence="3" id="KW-0805">Transcription regulation</keyword>
<dbReference type="SMART" id="SM00382">
    <property type="entry name" value="AAA"/>
    <property type="match status" value="1"/>
</dbReference>
<organism evidence="7 8">
    <name type="scientific">Acinetobacter modestus</name>
    <dbReference type="NCBI Taxonomy" id="1776740"/>
    <lineage>
        <taxon>Bacteria</taxon>
        <taxon>Pseudomonadati</taxon>
        <taxon>Pseudomonadota</taxon>
        <taxon>Gammaproteobacteria</taxon>
        <taxon>Moraxellales</taxon>
        <taxon>Moraxellaceae</taxon>
        <taxon>Acinetobacter</taxon>
    </lineage>
</organism>
<evidence type="ECO:0000256" key="1">
    <source>
        <dbReference type="ARBA" id="ARBA00022741"/>
    </source>
</evidence>
<dbReference type="Gene3D" id="1.10.8.60">
    <property type="match status" value="1"/>
</dbReference>
<dbReference type="InterPro" id="IPR025943">
    <property type="entry name" value="Sigma_54_int_dom_ATP-bd_2"/>
</dbReference>
<dbReference type="GeneID" id="92835671"/>
<accession>A0ABP2TXC0</accession>
<dbReference type="InterPro" id="IPR003593">
    <property type="entry name" value="AAA+_ATPase"/>
</dbReference>
<keyword evidence="5" id="KW-0804">Transcription</keyword>
<dbReference type="Pfam" id="PF25601">
    <property type="entry name" value="AAA_lid_14"/>
    <property type="match status" value="1"/>
</dbReference>
<proteinExistence type="predicted"/>
<dbReference type="Gene3D" id="3.40.50.300">
    <property type="entry name" value="P-loop containing nucleotide triphosphate hydrolases"/>
    <property type="match status" value="1"/>
</dbReference>
<reference evidence="7 8" key="2">
    <citation type="journal article" date="2016" name="Int. J. Syst. Evol. Microbiol.">
        <title>Taxonomy of haemolytic and/or proteolytic strains of the genus Acinetobacter with the proposal of Acinetobacter courvalinii sp. nov. (genomic species 14 sensu Bouvet &amp; Jeanjean), Acinetobacter dispersus sp. nov. (genomic species 17), Acinetobacter modestus sp. nov., Acinetobacter proteolyticus sp. nov. and Acinetobacter vivianii sp. nov.</title>
        <authorList>
            <person name="Nemec A."/>
            <person name="Radolfova-Krizova L."/>
            <person name="Maixnerova M."/>
            <person name="Vrestiakova E."/>
            <person name="Jezek P."/>
            <person name="Sedo O."/>
        </authorList>
    </citation>
    <scope>NUCLEOTIDE SEQUENCE [LARGE SCALE GENOMIC DNA]</scope>
    <source>
        <strain evidence="7 8">NIPH 236</strain>
    </source>
</reference>
<evidence type="ECO:0000256" key="4">
    <source>
        <dbReference type="ARBA" id="ARBA00023125"/>
    </source>
</evidence>
<dbReference type="Gene3D" id="1.10.10.60">
    <property type="entry name" value="Homeodomain-like"/>
    <property type="match status" value="1"/>
</dbReference>
<dbReference type="PROSITE" id="PS50045">
    <property type="entry name" value="SIGMA54_INTERACT_4"/>
    <property type="match status" value="1"/>
</dbReference>
<sequence>MRQAIDFYTQADLESFLFKLQTLMLDSSLLILDQSKQRFVYELNDKKINNSLFQTLKKTIQHHELEIGRHMISDAAQSIELFCHRHPIRIIDQHFEGTLYLLQSTQVIQKIKLDQNITTLEQTFHSHSPEMQRMFSIIQRVAVTEFPVLVRGESGSGKELVAQAIHDHSQRKNNVFIAINCAALNANILESELFGHVKGAFTGAIREHKGVFERAAGGTLFLDEIAEIPLELQAKLLRVLETGEFTPLGGEKSIRANVRIITATHRALREEARLGRFRQDLLYRLRVIPIFVPPLRDRKQDIPYIADYILAEQQNVFGTSTKLSNSALQTLMQYDWPGNVRELKNTLLYALTMANEKSEIDVCDLPDEIIDKQHIPPSNLIIEDEPLLISDKINKETIRKALIQYKNDLSLAAKALNISRTTLWRYRKKFNL</sequence>
<dbReference type="InterPro" id="IPR027417">
    <property type="entry name" value="P-loop_NTPase"/>
</dbReference>
<dbReference type="PROSITE" id="PS00676">
    <property type="entry name" value="SIGMA54_INTERACT_2"/>
    <property type="match status" value="1"/>
</dbReference>
<dbReference type="Proteomes" id="UP000013190">
    <property type="component" value="Unassembled WGS sequence"/>
</dbReference>
<dbReference type="InterPro" id="IPR058031">
    <property type="entry name" value="AAA_lid_NorR"/>
</dbReference>
<dbReference type="InterPro" id="IPR009057">
    <property type="entry name" value="Homeodomain-like_sf"/>
</dbReference>
<evidence type="ECO:0000313" key="7">
    <source>
        <dbReference type="EMBL" id="ENU26743.1"/>
    </source>
</evidence>
<evidence type="ECO:0000313" key="8">
    <source>
        <dbReference type="Proteomes" id="UP000013190"/>
    </source>
</evidence>
<evidence type="ECO:0000256" key="5">
    <source>
        <dbReference type="ARBA" id="ARBA00023163"/>
    </source>
</evidence>
<dbReference type="EMBL" id="APOJ01000025">
    <property type="protein sequence ID" value="ENU26743.1"/>
    <property type="molecule type" value="Genomic_DNA"/>
</dbReference>
<dbReference type="CDD" id="cd00009">
    <property type="entry name" value="AAA"/>
    <property type="match status" value="1"/>
</dbReference>
<name>A0ABP2TXC0_9GAMM</name>
<dbReference type="InterPro" id="IPR025662">
    <property type="entry name" value="Sigma_54_int_dom_ATP-bd_1"/>
</dbReference>
<reference evidence="8" key="1">
    <citation type="submission" date="2013-02" db="EMBL/GenBank/DDBJ databases">
        <title>The Genome Sequence of Acinetobacter sp. NIPH 236.</title>
        <authorList>
            <consortium name="The Broad Institute Genome Sequencing Platform"/>
            <consortium name="The Broad Institute Genome Sequencing Center for Infectious Disease"/>
            <person name="Cerqueira G."/>
            <person name="Feldgarden M."/>
            <person name="Courvalin P."/>
            <person name="Perichon B."/>
            <person name="Grillot-Courvalin C."/>
            <person name="Clermont D."/>
            <person name="Rocha E."/>
            <person name="Yoon E.-J."/>
            <person name="Nemec A."/>
            <person name="Walker B."/>
            <person name="Young S.K."/>
            <person name="Zeng Q."/>
            <person name="Gargeya S."/>
            <person name="Fitzgerald M."/>
            <person name="Haas B."/>
            <person name="Abouelleil A."/>
            <person name="Alvarado L."/>
            <person name="Arachchi H.M."/>
            <person name="Berlin A.M."/>
            <person name="Chapman S.B."/>
            <person name="Dewar J."/>
            <person name="Goldberg J."/>
            <person name="Griggs A."/>
            <person name="Gujja S."/>
            <person name="Hansen M."/>
            <person name="Howarth C."/>
            <person name="Imamovic A."/>
            <person name="Larimer J."/>
            <person name="McCowan C."/>
            <person name="Murphy C."/>
            <person name="Neiman D."/>
            <person name="Pearson M."/>
            <person name="Priest M."/>
            <person name="Roberts A."/>
            <person name="Saif S."/>
            <person name="Shea T."/>
            <person name="Sisk P."/>
            <person name="Sykes S."/>
            <person name="Wortman J."/>
            <person name="Nusbaum C."/>
            <person name="Birren B."/>
        </authorList>
    </citation>
    <scope>NUCLEOTIDE SEQUENCE [LARGE SCALE GENOMIC DNA]</scope>
    <source>
        <strain evidence="8">NIPH 236</strain>
    </source>
</reference>
<evidence type="ECO:0000256" key="3">
    <source>
        <dbReference type="ARBA" id="ARBA00023015"/>
    </source>
</evidence>
<comment type="caution">
    <text evidence="7">The sequence shown here is derived from an EMBL/GenBank/DDBJ whole genome shotgun (WGS) entry which is preliminary data.</text>
</comment>
<dbReference type="SUPFAM" id="SSF52540">
    <property type="entry name" value="P-loop containing nucleoside triphosphate hydrolases"/>
    <property type="match status" value="1"/>
</dbReference>
<keyword evidence="1" id="KW-0547">Nucleotide-binding</keyword>
<dbReference type="PANTHER" id="PTHR32071">
    <property type="entry name" value="TRANSCRIPTIONAL REGULATORY PROTEIN"/>
    <property type="match status" value="1"/>
</dbReference>
<dbReference type="SUPFAM" id="SSF46689">
    <property type="entry name" value="Homeodomain-like"/>
    <property type="match status" value="1"/>
</dbReference>
<evidence type="ECO:0000256" key="2">
    <source>
        <dbReference type="ARBA" id="ARBA00022840"/>
    </source>
</evidence>
<dbReference type="PROSITE" id="PS00688">
    <property type="entry name" value="SIGMA54_INTERACT_3"/>
    <property type="match status" value="1"/>
</dbReference>
<dbReference type="Pfam" id="PF02954">
    <property type="entry name" value="HTH_8"/>
    <property type="match status" value="1"/>
</dbReference>
<keyword evidence="8" id="KW-1185">Reference proteome</keyword>
<dbReference type="InterPro" id="IPR002078">
    <property type="entry name" value="Sigma_54_int"/>
</dbReference>
<dbReference type="PANTHER" id="PTHR32071:SF121">
    <property type="entry name" value="SIGMA L-DEPENDENT TRANSCRIPTIONAL REGULATOR YQIR-RELATED"/>
    <property type="match status" value="1"/>
</dbReference>